<dbReference type="InterPro" id="IPR036890">
    <property type="entry name" value="HATPase_C_sf"/>
</dbReference>
<dbReference type="InterPro" id="IPR001789">
    <property type="entry name" value="Sig_transdc_resp-reg_receiver"/>
</dbReference>
<dbReference type="EMBL" id="JBHUGZ010000029">
    <property type="protein sequence ID" value="MFD1987302.1"/>
    <property type="molecule type" value="Genomic_DNA"/>
</dbReference>
<dbReference type="PROSITE" id="PS50110">
    <property type="entry name" value="RESPONSE_REGULATORY"/>
    <property type="match status" value="2"/>
</dbReference>
<dbReference type="CDD" id="cd16922">
    <property type="entry name" value="HATPase_EvgS-ArcB-TorS-like"/>
    <property type="match status" value="1"/>
</dbReference>
<dbReference type="SUPFAM" id="SSF55874">
    <property type="entry name" value="ATPase domain of HSP90 chaperone/DNA topoisomerase II/histidine kinase"/>
    <property type="match status" value="1"/>
</dbReference>
<feature type="domain" description="PAC" evidence="10">
    <location>
        <begin position="779"/>
        <end position="830"/>
    </location>
</feature>
<dbReference type="SMART" id="SM00388">
    <property type="entry name" value="HisKA"/>
    <property type="match status" value="1"/>
</dbReference>
<dbReference type="PANTHER" id="PTHR45339:SF1">
    <property type="entry name" value="HYBRID SIGNAL TRANSDUCTION HISTIDINE KINASE J"/>
    <property type="match status" value="1"/>
</dbReference>
<feature type="region of interest" description="Disordered" evidence="6">
    <location>
        <begin position="1"/>
        <end position="31"/>
    </location>
</feature>
<dbReference type="EC" id="2.7.13.3" evidence="2"/>
<dbReference type="InterPro" id="IPR011006">
    <property type="entry name" value="CheY-like_superfamily"/>
</dbReference>
<dbReference type="Pfam" id="PF00072">
    <property type="entry name" value="Response_reg"/>
    <property type="match status" value="2"/>
</dbReference>
<evidence type="ECO:0000256" key="6">
    <source>
        <dbReference type="SAM" id="MobiDB-lite"/>
    </source>
</evidence>
<accession>A0ABW4UIH6</accession>
<feature type="domain" description="PAS" evidence="9">
    <location>
        <begin position="442"/>
        <end position="512"/>
    </location>
</feature>
<evidence type="ECO:0000259" key="7">
    <source>
        <dbReference type="PROSITE" id="PS50109"/>
    </source>
</evidence>
<keyword evidence="4" id="KW-0902">Two-component regulatory system</keyword>
<dbReference type="SMART" id="SM00387">
    <property type="entry name" value="HATPase_c"/>
    <property type="match status" value="1"/>
</dbReference>
<feature type="domain" description="PAS" evidence="9">
    <location>
        <begin position="35"/>
        <end position="89"/>
    </location>
</feature>
<evidence type="ECO:0000256" key="2">
    <source>
        <dbReference type="ARBA" id="ARBA00012438"/>
    </source>
</evidence>
<feature type="modified residue" description="4-aspartylphosphate" evidence="5">
    <location>
        <position position="1267"/>
    </location>
</feature>
<dbReference type="InterPro" id="IPR000700">
    <property type="entry name" value="PAS-assoc_C"/>
</dbReference>
<evidence type="ECO:0000256" key="1">
    <source>
        <dbReference type="ARBA" id="ARBA00000085"/>
    </source>
</evidence>
<dbReference type="SUPFAM" id="SSF52172">
    <property type="entry name" value="CheY-like"/>
    <property type="match status" value="2"/>
</dbReference>
<dbReference type="InterPro" id="IPR035965">
    <property type="entry name" value="PAS-like_dom_sf"/>
</dbReference>
<dbReference type="PANTHER" id="PTHR45339">
    <property type="entry name" value="HYBRID SIGNAL TRANSDUCTION HISTIDINE KINASE J"/>
    <property type="match status" value="1"/>
</dbReference>
<evidence type="ECO:0000256" key="3">
    <source>
        <dbReference type="ARBA" id="ARBA00022553"/>
    </source>
</evidence>
<dbReference type="Pfam" id="PF08448">
    <property type="entry name" value="PAS_4"/>
    <property type="match status" value="4"/>
</dbReference>
<feature type="domain" description="Response regulatory" evidence="8">
    <location>
        <begin position="1390"/>
        <end position="1508"/>
    </location>
</feature>
<dbReference type="Gene3D" id="3.40.50.2300">
    <property type="match status" value="2"/>
</dbReference>
<evidence type="ECO:0000313" key="12">
    <source>
        <dbReference type="Proteomes" id="UP001597405"/>
    </source>
</evidence>
<feature type="domain" description="Response regulatory" evidence="8">
    <location>
        <begin position="1213"/>
        <end position="1334"/>
    </location>
</feature>
<proteinExistence type="predicted"/>
<dbReference type="SMART" id="SM00091">
    <property type="entry name" value="PAS"/>
    <property type="match status" value="7"/>
</dbReference>
<evidence type="ECO:0000259" key="8">
    <source>
        <dbReference type="PROSITE" id="PS50110"/>
    </source>
</evidence>
<evidence type="ECO:0000259" key="9">
    <source>
        <dbReference type="PROSITE" id="PS50112"/>
    </source>
</evidence>
<dbReference type="SUPFAM" id="SSF55785">
    <property type="entry name" value="PYP-like sensor domain (PAS domain)"/>
    <property type="match status" value="6"/>
</dbReference>
<dbReference type="SMART" id="SM00448">
    <property type="entry name" value="REC"/>
    <property type="match status" value="2"/>
</dbReference>
<dbReference type="InterPro" id="IPR013656">
    <property type="entry name" value="PAS_4"/>
</dbReference>
<dbReference type="InterPro" id="IPR000014">
    <property type="entry name" value="PAS"/>
</dbReference>
<dbReference type="SUPFAM" id="SSF47384">
    <property type="entry name" value="Homodimeric domain of signal transducing histidine kinase"/>
    <property type="match status" value="1"/>
</dbReference>
<dbReference type="CDD" id="cd00082">
    <property type="entry name" value="HisKA"/>
    <property type="match status" value="1"/>
</dbReference>
<dbReference type="InterPro" id="IPR003594">
    <property type="entry name" value="HATPase_dom"/>
</dbReference>
<feature type="domain" description="PAC" evidence="10">
    <location>
        <begin position="906"/>
        <end position="957"/>
    </location>
</feature>
<reference evidence="12" key="1">
    <citation type="journal article" date="2019" name="Int. J. Syst. Evol. Microbiol.">
        <title>The Global Catalogue of Microorganisms (GCM) 10K type strain sequencing project: providing services to taxonomists for standard genome sequencing and annotation.</title>
        <authorList>
            <consortium name="The Broad Institute Genomics Platform"/>
            <consortium name="The Broad Institute Genome Sequencing Center for Infectious Disease"/>
            <person name="Wu L."/>
            <person name="Ma J."/>
        </authorList>
    </citation>
    <scope>NUCLEOTIDE SEQUENCE [LARGE SCALE GENOMIC DNA]</scope>
    <source>
        <strain evidence="12">CGMCC 1.16225</strain>
    </source>
</reference>
<name>A0ABW4UIH6_9HYPH</name>
<dbReference type="Pfam" id="PF00512">
    <property type="entry name" value="HisKA"/>
    <property type="match status" value="1"/>
</dbReference>
<comment type="caution">
    <text evidence="11">The sequence shown here is derived from an EMBL/GenBank/DDBJ whole genome shotgun (WGS) entry which is preliminary data.</text>
</comment>
<dbReference type="Pfam" id="PF12860">
    <property type="entry name" value="PAS_7"/>
    <property type="match status" value="3"/>
</dbReference>
<evidence type="ECO:0000313" key="11">
    <source>
        <dbReference type="EMBL" id="MFD1987302.1"/>
    </source>
</evidence>
<organism evidence="11 12">
    <name type="scientific">Mesorhizobium newzealandense</name>
    <dbReference type="NCBI Taxonomy" id="1300302"/>
    <lineage>
        <taxon>Bacteria</taxon>
        <taxon>Pseudomonadati</taxon>
        <taxon>Pseudomonadota</taxon>
        <taxon>Alphaproteobacteria</taxon>
        <taxon>Hyphomicrobiales</taxon>
        <taxon>Phyllobacteriaceae</taxon>
        <taxon>Mesorhizobium</taxon>
    </lineage>
</organism>
<dbReference type="PROSITE" id="PS50113">
    <property type="entry name" value="PAC"/>
    <property type="match status" value="2"/>
</dbReference>
<dbReference type="CDD" id="cd00130">
    <property type="entry name" value="PAS"/>
    <property type="match status" value="4"/>
</dbReference>
<evidence type="ECO:0000256" key="5">
    <source>
        <dbReference type="PROSITE-ProRule" id="PRU00169"/>
    </source>
</evidence>
<dbReference type="Proteomes" id="UP001597405">
    <property type="component" value="Unassembled WGS sequence"/>
</dbReference>
<dbReference type="InterPro" id="IPR003661">
    <property type="entry name" value="HisK_dim/P_dom"/>
</dbReference>
<dbReference type="InterPro" id="IPR005467">
    <property type="entry name" value="His_kinase_dom"/>
</dbReference>
<keyword evidence="3 5" id="KW-0597">Phosphoprotein</keyword>
<dbReference type="CDD" id="cd17546">
    <property type="entry name" value="REC_hyHK_CKI1_RcsC-like"/>
    <property type="match status" value="2"/>
</dbReference>
<dbReference type="NCBIfam" id="TIGR00229">
    <property type="entry name" value="sensory_box"/>
    <property type="match status" value="3"/>
</dbReference>
<dbReference type="RefSeq" id="WP_379105220.1">
    <property type="nucleotide sequence ID" value="NZ_JBHUGZ010000029.1"/>
</dbReference>
<dbReference type="PROSITE" id="PS50112">
    <property type="entry name" value="PAS"/>
    <property type="match status" value="4"/>
</dbReference>
<dbReference type="PRINTS" id="PR00344">
    <property type="entry name" value="BCTRLSENSOR"/>
</dbReference>
<feature type="compositionally biased region" description="Basic residues" evidence="6">
    <location>
        <begin position="11"/>
        <end position="20"/>
    </location>
</feature>
<evidence type="ECO:0000256" key="4">
    <source>
        <dbReference type="ARBA" id="ARBA00023012"/>
    </source>
</evidence>
<dbReference type="Gene3D" id="1.10.287.130">
    <property type="match status" value="1"/>
</dbReference>
<feature type="domain" description="PAS" evidence="9">
    <location>
        <begin position="706"/>
        <end position="777"/>
    </location>
</feature>
<comment type="catalytic activity">
    <reaction evidence="1">
        <text>ATP + protein L-histidine = ADP + protein N-phospho-L-histidine.</text>
        <dbReference type="EC" id="2.7.13.3"/>
    </reaction>
</comment>
<dbReference type="PROSITE" id="PS50109">
    <property type="entry name" value="HIS_KIN"/>
    <property type="match status" value="1"/>
</dbReference>
<keyword evidence="12" id="KW-1185">Reference proteome</keyword>
<dbReference type="Gene3D" id="3.30.565.10">
    <property type="entry name" value="Histidine kinase-like ATPase, C-terminal domain"/>
    <property type="match status" value="1"/>
</dbReference>
<dbReference type="Gene3D" id="3.30.450.20">
    <property type="entry name" value="PAS domain"/>
    <property type="match status" value="6"/>
</dbReference>
<feature type="domain" description="Histidine kinase" evidence="7">
    <location>
        <begin position="975"/>
        <end position="1195"/>
    </location>
</feature>
<dbReference type="Pfam" id="PF02518">
    <property type="entry name" value="HATPase_c"/>
    <property type="match status" value="1"/>
</dbReference>
<gene>
    <name evidence="11" type="ORF">ACFSOZ_33320</name>
</gene>
<protein>
    <recommendedName>
        <fullName evidence="2">histidine kinase</fullName>
        <ecNumber evidence="2">2.7.13.3</ecNumber>
    </recommendedName>
</protein>
<sequence length="1519" mass="167539">MAEADDTTGARGKRGPRKPPAHGDDLSSSVADMDSTDTLRQLIEAGSDWVWETDAELRFSWLSQNYQAATGIDPADVLGRFRFDFLNQDLNGDRSGAAHLADLQAQRPFRDFVHELKGGRADCRWILTSGLPRFDGEGRFAGYRGIGRNVTALAAAFGTLEQRPQTDGEPAEHLTDLERTMDAMHMGVVLLDARLDTLIVNKAYRDLSRIPDGAVTVGAPFSLLMELNRRNGIYGDIDEQQWQRYLATRMEEIRAGSVAPREFPHADGRTMMFSVTALSGGKRLLTYYDITELKLRDAEVENANARTAETFANLRTMVDQMPIGVLVLDADLRAEVINRAFYDFWQIDARRAEIGCSFRELMDASRDVDPYGHDDATWQRHIADREAEIRAGTAGSRQFPRNDGRTLISSMAPLAGGKRLISYVDVTDMKDREAELADALEKARLAEAVINAVKDPIFVKDDNLRFVFVNEAFAALFGQTPQAMLGKPGGDFLSTSNVALFEQSERDVLASGRAYEVEENFEADGASRSRIVRKSRVGMPSGRNYVAGFLFDISDMKRRETEAEDARKHLASVLESLPAAVIIYDRDDKFVFANRKIQDTLPALNPAWQPGCTLREALVLGHSNGYFRSSGDPQVDKLYDDDADRWLDAILARYRLPSSSFERLNPDGRWYQVYDMRTDDGTFIGVRVDISEIKSREKALRDSMRQIDLFRHVLDELPVAAFIKAQDLSIEFVNKAWCAITGLAKEDVIGRTDRQLFGAQDADSYSHDDTEVAVRGTVKEVEEPVTHRDGTVRQLMTRKSRLVALDGSVHLVGSSTDITDVKARERALEESMRENEVFRSLIDNVPVSIYAKRSDLRQFYVNKGWCDLTGFAKEEAIGKTDIEIFGPDGQAFVDSDLAVLRTGETQEVEETVTAADGGVRHQFARKGAMIASDGSLYLIGSTTDITELKTREAELREARQRAVLADRAKSEFLANMSHEIRTPMNGVLGMAELLAKSDLDPKQKTFTDIIVKSGNALLTIINDILDFSKIDAGQLVLDPAPFNLAEAIEDVATLVSTRAKEKDLELIVRIEPRLESLFVGDVGRIRQIVTNLLGNAVKFTDEGHVLVDVTGERVPTGTKLTISVTDTGIGIPEEKLKLVFEKFSQVDTSSTRRHEGTGLGLAITSRLVELMGGDIGVESAEGKGSTFWFSVTLPRAGQQNGQRIMPVDVTGARVLIVDDNAVNRAILTEQMTSWTFDSCAAESGAEGLKVLIAAAAYGVPVDCVVLDYQMPGMSGAEMARIVRNTAGLVGTPIIMLTSVDQSLANTSYRDLGIDAQLIKPARSSVLLETLVATIQRHRHNTTDTQPLAAEIPPRNVARPQPSTPSEQRALLQPPSVRPRPPATGGGDRLDILVAEDNEVNQMVFTQILGETGYGFEIVGNGRKALDAFGRLNPCMILMDVSMPEMNGLEATAAIRRLEEETGTHVPIVGVTAHALKGDRERCLEAGMDDYLPKPISPRALLEKVERWVGASRQAQRNAG</sequence>
<feature type="domain" description="PAS" evidence="9">
    <location>
        <begin position="834"/>
        <end position="904"/>
    </location>
</feature>
<dbReference type="InterPro" id="IPR004358">
    <property type="entry name" value="Sig_transdc_His_kin-like_C"/>
</dbReference>
<feature type="region of interest" description="Disordered" evidence="6">
    <location>
        <begin position="1339"/>
        <end position="1388"/>
    </location>
</feature>
<evidence type="ECO:0000259" key="10">
    <source>
        <dbReference type="PROSITE" id="PS50113"/>
    </source>
</evidence>
<feature type="modified residue" description="4-aspartylphosphate" evidence="5">
    <location>
        <position position="1439"/>
    </location>
</feature>
<dbReference type="InterPro" id="IPR036097">
    <property type="entry name" value="HisK_dim/P_sf"/>
</dbReference>